<evidence type="ECO:0000313" key="2">
    <source>
        <dbReference type="EMBL" id="SCG74560.1"/>
    </source>
</evidence>
<dbReference type="RefSeq" id="WP_088978603.1">
    <property type="nucleotide sequence ID" value="NZ_LT607753.1"/>
</dbReference>
<reference evidence="3" key="1">
    <citation type="submission" date="2016-06" db="EMBL/GenBank/DDBJ databases">
        <authorList>
            <person name="Varghese N."/>
            <person name="Submissions Spin"/>
        </authorList>
    </citation>
    <scope>NUCLEOTIDE SEQUENCE [LARGE SCALE GENOMIC DNA]</scope>
    <source>
        <strain evidence="3">DSM 45161</strain>
    </source>
</reference>
<accession>A0A1C5JVE8</accession>
<dbReference type="SUPFAM" id="SSF53474">
    <property type="entry name" value="alpha/beta-Hydrolases"/>
    <property type="match status" value="1"/>
</dbReference>
<gene>
    <name evidence="2" type="ORF">GA0070614_5474</name>
</gene>
<evidence type="ECO:0000313" key="3">
    <source>
        <dbReference type="Proteomes" id="UP000198215"/>
    </source>
</evidence>
<dbReference type="OrthoDB" id="2834584at2"/>
<dbReference type="Pfam" id="PF01738">
    <property type="entry name" value="DLH"/>
    <property type="match status" value="1"/>
</dbReference>
<sequence length="192" mass="19990">MAEILLFHHALGLTPGVRHLAATLEGAGHTVHLPDLYDGRVLPDLAQGLDHAREVGFGTLLDRGRQAADGLPAGLVYVGLSLGVVSAQALAQTRPGAKGALLVDACLPPGEFGDGWPAGVPVQVHGMDADEVFVGEGDLDAARALVEATPQAELFLYPGKEHLFADDSLPSYDAAATTLLTTRMLDFLATHG</sequence>
<evidence type="ECO:0000259" key="1">
    <source>
        <dbReference type="Pfam" id="PF01738"/>
    </source>
</evidence>
<dbReference type="GO" id="GO:0016787">
    <property type="term" value="F:hydrolase activity"/>
    <property type="evidence" value="ECO:0007669"/>
    <property type="project" value="UniProtKB-KW"/>
</dbReference>
<dbReference type="InterPro" id="IPR051049">
    <property type="entry name" value="Dienelactone_hydrolase-like"/>
</dbReference>
<dbReference type="InterPro" id="IPR029058">
    <property type="entry name" value="AB_hydrolase_fold"/>
</dbReference>
<keyword evidence="3" id="KW-1185">Reference proteome</keyword>
<dbReference type="Gene3D" id="3.40.50.1820">
    <property type="entry name" value="alpha/beta hydrolase"/>
    <property type="match status" value="1"/>
</dbReference>
<dbReference type="PANTHER" id="PTHR46623">
    <property type="entry name" value="CARBOXYMETHYLENEBUTENOLIDASE-RELATED"/>
    <property type="match status" value="1"/>
</dbReference>
<dbReference type="Proteomes" id="UP000198215">
    <property type="component" value="Chromosome I"/>
</dbReference>
<dbReference type="EMBL" id="LT607753">
    <property type="protein sequence ID" value="SCG74560.1"/>
    <property type="molecule type" value="Genomic_DNA"/>
</dbReference>
<dbReference type="AlphaFoldDB" id="A0A1C5JVE8"/>
<dbReference type="InterPro" id="IPR002925">
    <property type="entry name" value="Dienelactn_hydro"/>
</dbReference>
<name>A0A1C5JVE8_9ACTN</name>
<proteinExistence type="predicted"/>
<dbReference type="PANTHER" id="PTHR46623:SF6">
    <property type="entry name" value="ALPHA_BETA-HYDROLASES SUPERFAMILY PROTEIN"/>
    <property type="match status" value="1"/>
</dbReference>
<keyword evidence="2" id="KW-0378">Hydrolase</keyword>
<feature type="domain" description="Dienelactone hydrolase" evidence="1">
    <location>
        <begin position="4"/>
        <end position="191"/>
    </location>
</feature>
<organism evidence="2 3">
    <name type="scientific">Micromonospora coxensis</name>
    <dbReference type="NCBI Taxonomy" id="356852"/>
    <lineage>
        <taxon>Bacteria</taxon>
        <taxon>Bacillati</taxon>
        <taxon>Actinomycetota</taxon>
        <taxon>Actinomycetes</taxon>
        <taxon>Micromonosporales</taxon>
        <taxon>Micromonosporaceae</taxon>
        <taxon>Micromonospora</taxon>
    </lineage>
</organism>
<protein>
    <submittedName>
        <fullName evidence="2">Dienelactone hydrolase</fullName>
    </submittedName>
</protein>